<dbReference type="EnsemblMetazoa" id="CPIJ019418-RA">
    <property type="protein sequence ID" value="CPIJ019418-PA"/>
    <property type="gene ID" value="CPIJ019418"/>
</dbReference>
<dbReference type="EMBL" id="DS233573">
    <property type="protein sequence ID" value="EDS30587.1"/>
    <property type="molecule type" value="Genomic_DNA"/>
</dbReference>
<dbReference type="KEGG" id="cqu:CpipJ_CPIJ019418"/>
<feature type="region of interest" description="Disordered" evidence="1">
    <location>
        <begin position="138"/>
        <end position="173"/>
    </location>
</feature>
<evidence type="ECO:0000313" key="4">
    <source>
        <dbReference type="Proteomes" id="UP000002320"/>
    </source>
</evidence>
<feature type="region of interest" description="Disordered" evidence="1">
    <location>
        <begin position="197"/>
        <end position="222"/>
    </location>
</feature>
<feature type="compositionally biased region" description="Polar residues" evidence="1">
    <location>
        <begin position="59"/>
        <end position="70"/>
    </location>
</feature>
<proteinExistence type="predicted"/>
<dbReference type="STRING" id="7176.B0XJP8"/>
<dbReference type="OrthoDB" id="10263272at2759"/>
<evidence type="ECO:0000256" key="1">
    <source>
        <dbReference type="SAM" id="MobiDB-lite"/>
    </source>
</evidence>
<feature type="compositionally biased region" description="Gly residues" evidence="1">
    <location>
        <begin position="149"/>
        <end position="164"/>
    </location>
</feature>
<dbReference type="OMA" id="YELCHYM"/>
<dbReference type="VEuPathDB" id="VectorBase:CPIJ019418"/>
<feature type="region of interest" description="Disordered" evidence="1">
    <location>
        <begin position="59"/>
        <end position="126"/>
    </location>
</feature>
<name>B0XJP8_CULQU</name>
<gene>
    <name evidence="3" type="primary">6053852</name>
    <name evidence="2" type="ORF">CpipJ_CPIJ019418</name>
</gene>
<feature type="compositionally biased region" description="Low complexity" evidence="1">
    <location>
        <begin position="102"/>
        <end position="116"/>
    </location>
</feature>
<evidence type="ECO:0000313" key="3">
    <source>
        <dbReference type="EnsemblMetazoa" id="CPIJ019418-PA"/>
    </source>
</evidence>
<dbReference type="eggNOG" id="KOG0305">
    <property type="taxonomic scope" value="Eukaryota"/>
</dbReference>
<dbReference type="AlphaFoldDB" id="B0XJP8"/>
<dbReference type="Proteomes" id="UP000002320">
    <property type="component" value="Unassembled WGS sequence"/>
</dbReference>
<keyword evidence="4" id="KW-1185">Reference proteome</keyword>
<dbReference type="InParanoid" id="B0XJP8"/>
<keyword evidence="2" id="KW-0131">Cell cycle</keyword>
<reference evidence="3" key="2">
    <citation type="submission" date="2020-05" db="UniProtKB">
        <authorList>
            <consortium name="EnsemblMetazoa"/>
        </authorList>
    </citation>
    <scope>IDENTIFICATION</scope>
    <source>
        <strain evidence="3">JHB</strain>
    </source>
</reference>
<keyword evidence="2" id="KW-0132">Cell division</keyword>
<evidence type="ECO:0000313" key="2">
    <source>
        <dbReference type="EMBL" id="EDS30587.1"/>
    </source>
</evidence>
<dbReference type="VEuPathDB" id="VectorBase:CQUJHB006259"/>
<organism>
    <name type="scientific">Culex quinquefasciatus</name>
    <name type="common">Southern house mosquito</name>
    <name type="synonym">Culex pungens</name>
    <dbReference type="NCBI Taxonomy" id="7176"/>
    <lineage>
        <taxon>Eukaryota</taxon>
        <taxon>Metazoa</taxon>
        <taxon>Ecdysozoa</taxon>
        <taxon>Arthropoda</taxon>
        <taxon>Hexapoda</taxon>
        <taxon>Insecta</taxon>
        <taxon>Pterygota</taxon>
        <taxon>Neoptera</taxon>
        <taxon>Endopterygota</taxon>
        <taxon>Diptera</taxon>
        <taxon>Nematocera</taxon>
        <taxon>Culicoidea</taxon>
        <taxon>Culicidae</taxon>
        <taxon>Culicinae</taxon>
        <taxon>Culicini</taxon>
        <taxon>Culex</taxon>
        <taxon>Culex</taxon>
    </lineage>
</organism>
<reference evidence="2" key="1">
    <citation type="submission" date="2007-03" db="EMBL/GenBank/DDBJ databases">
        <title>Annotation of Culex pipiens quinquefasciatus.</title>
        <authorList>
            <consortium name="The Broad Institute Genome Sequencing Platform"/>
            <person name="Atkinson P.W."/>
            <person name="Hemingway J."/>
            <person name="Christensen B.M."/>
            <person name="Higgs S."/>
            <person name="Kodira C."/>
            <person name="Hannick L."/>
            <person name="Megy K."/>
            <person name="O'Leary S."/>
            <person name="Pearson M."/>
            <person name="Haas B.J."/>
            <person name="Mauceli E."/>
            <person name="Wortman J.R."/>
            <person name="Lee N.H."/>
            <person name="Guigo R."/>
            <person name="Stanke M."/>
            <person name="Alvarado L."/>
            <person name="Amedeo P."/>
            <person name="Antoine C.H."/>
            <person name="Arensburger P."/>
            <person name="Bidwell S.L."/>
            <person name="Crawford M."/>
            <person name="Camaro F."/>
            <person name="Devon K."/>
            <person name="Engels R."/>
            <person name="Hammond M."/>
            <person name="Howarth C."/>
            <person name="Koehrsen M."/>
            <person name="Lawson D."/>
            <person name="Montgomery P."/>
            <person name="Nene V."/>
            <person name="Nusbaum C."/>
            <person name="Puiu D."/>
            <person name="Romero-Severson J."/>
            <person name="Severson D.W."/>
            <person name="Shumway M."/>
            <person name="Sisk P."/>
            <person name="Stolte C."/>
            <person name="Zeng Q."/>
            <person name="Eisenstadt E."/>
            <person name="Fraser-Liggett C."/>
            <person name="Strausberg R."/>
            <person name="Galagan J."/>
            <person name="Birren B."/>
            <person name="Collins F.H."/>
        </authorList>
    </citation>
    <scope>NUCLEOTIDE SEQUENCE [LARGE SCALE GENOMIC DNA]</scope>
    <source>
        <strain evidence="2">JHB</strain>
    </source>
</reference>
<dbReference type="GO" id="GO:0051301">
    <property type="term" value="P:cell division"/>
    <property type="evidence" value="ECO:0007669"/>
    <property type="project" value="UniProtKB-KW"/>
</dbReference>
<accession>B0XJP8</accession>
<dbReference type="HOGENOM" id="CLU_1246445_0_0_1"/>
<protein>
    <submittedName>
        <fullName evidence="2 3">Cell division cycle 20</fullName>
    </submittedName>
</protein>
<sequence>MGLFRTMSQFNYIQDLQNIITLDGELTKGPAPRWQKKLDISTAASTSFNASAMNTSRQKLSMSFTNSQAQAVPPGTLSGKTPSKKASGSGSKTTPGKGGKGQSSSSAQKQQQPSGGDRFIPNRNTTDFDLGHFMVKQNEGKSKENEGSDGSGEEGGGTSGGASGSGSPKNAERMKMLAEAVKGCDISNRRILSYQTKAPAAPDGSHESAERWCTSVKTPMST</sequence>
<feature type="compositionally biased region" description="Low complexity" evidence="1">
    <location>
        <begin position="78"/>
        <end position="95"/>
    </location>
</feature>